<protein>
    <recommendedName>
        <fullName evidence="3">DUF3096 domain-containing protein</fullName>
    </recommendedName>
</protein>
<keyword evidence="1" id="KW-0472">Membrane</keyword>
<evidence type="ECO:0000313" key="2">
    <source>
        <dbReference type="EMBL" id="XBG62146.1"/>
    </source>
</evidence>
<dbReference type="RefSeq" id="WP_347925167.1">
    <property type="nucleotide sequence ID" value="NZ_CP157199.1"/>
</dbReference>
<reference evidence="2" key="1">
    <citation type="submission" date="2024-05" db="EMBL/GenBank/DDBJ databases">
        <title>Pontimicrobium maritimus sp. nov., isolated form sea water.</title>
        <authorList>
            <person name="Muhammad N."/>
            <person name="Vuong T.Q."/>
            <person name="Han H.L."/>
            <person name="Kim S.-G."/>
        </authorList>
    </citation>
    <scope>NUCLEOTIDE SEQUENCE</scope>
    <source>
        <strain evidence="2">SW4</strain>
    </source>
</reference>
<organism evidence="2">
    <name type="scientific">Pontimicrobium sp. SW4</name>
    <dbReference type="NCBI Taxonomy" id="3153519"/>
    <lineage>
        <taxon>Bacteria</taxon>
        <taxon>Pseudomonadati</taxon>
        <taxon>Bacteroidota</taxon>
        <taxon>Flavobacteriia</taxon>
        <taxon>Flavobacteriales</taxon>
        <taxon>Flavobacteriaceae</taxon>
        <taxon>Pontimicrobium</taxon>
    </lineage>
</organism>
<feature type="transmembrane region" description="Helical" evidence="1">
    <location>
        <begin position="21"/>
        <end position="41"/>
    </location>
</feature>
<sequence>MEIGKKEQLIIGIVLILLSKLFDWSFFFMLIGIVFVVIALSNNNDKQSDESKTDKAN</sequence>
<keyword evidence="1" id="KW-0812">Transmembrane</keyword>
<dbReference type="AlphaFoldDB" id="A0AAU7BVM5"/>
<evidence type="ECO:0008006" key="3">
    <source>
        <dbReference type="Google" id="ProtNLM"/>
    </source>
</evidence>
<gene>
    <name evidence="2" type="ORF">ABGB03_04420</name>
</gene>
<name>A0AAU7BVM5_9FLAO</name>
<proteinExistence type="predicted"/>
<accession>A0AAU7BVM5</accession>
<dbReference type="EMBL" id="CP157199">
    <property type="protein sequence ID" value="XBG62146.1"/>
    <property type="molecule type" value="Genomic_DNA"/>
</dbReference>
<keyword evidence="1" id="KW-1133">Transmembrane helix</keyword>
<evidence type="ECO:0000256" key="1">
    <source>
        <dbReference type="SAM" id="Phobius"/>
    </source>
</evidence>